<evidence type="ECO:0000259" key="2">
    <source>
        <dbReference type="Pfam" id="PF00561"/>
    </source>
</evidence>
<dbReference type="InterPro" id="IPR029058">
    <property type="entry name" value="AB_hydrolase_fold"/>
</dbReference>
<dbReference type="InterPro" id="IPR000073">
    <property type="entry name" value="AB_hydrolase_1"/>
</dbReference>
<dbReference type="AlphaFoldDB" id="A0A2P4UQM1"/>
<dbReference type="RefSeq" id="WP_103562180.1">
    <property type="nucleotide sequence ID" value="NZ_MTBP01000001.1"/>
</dbReference>
<reference evidence="3 4" key="1">
    <citation type="journal article" date="2017" name="Chemistry">
        <title>Isolation, Biosynthesis and Chemical Modifications of Rubterolones A-F: Rare Tropolone Alkaloids from Actinomadura sp. 5-2.</title>
        <authorList>
            <person name="Guo H."/>
            <person name="Benndorf R."/>
            <person name="Leichnitz D."/>
            <person name="Klassen J.L."/>
            <person name="Vollmers J."/>
            <person name="Gorls H."/>
            <person name="Steinacker M."/>
            <person name="Weigel C."/>
            <person name="Dahse H.M."/>
            <person name="Kaster A.K."/>
            <person name="de Beer Z.W."/>
            <person name="Poulsen M."/>
            <person name="Beemelmanns C."/>
        </authorList>
    </citation>
    <scope>NUCLEOTIDE SEQUENCE [LARGE SCALE GENOMIC DNA]</scope>
    <source>
        <strain evidence="3 4">5-2</strain>
    </source>
</reference>
<keyword evidence="4" id="KW-1185">Reference proteome</keyword>
<proteinExistence type="predicted"/>
<feature type="domain" description="AB hydrolase-1" evidence="2">
    <location>
        <begin position="31"/>
        <end position="284"/>
    </location>
</feature>
<evidence type="ECO:0000313" key="4">
    <source>
        <dbReference type="Proteomes" id="UP000242367"/>
    </source>
</evidence>
<evidence type="ECO:0000256" key="1">
    <source>
        <dbReference type="ARBA" id="ARBA00022801"/>
    </source>
</evidence>
<dbReference type="PANTHER" id="PTHR43329">
    <property type="entry name" value="EPOXIDE HYDROLASE"/>
    <property type="match status" value="1"/>
</dbReference>
<keyword evidence="1 3" id="KW-0378">Hydrolase</keyword>
<dbReference type="EC" id="3.3.2.10" evidence="3"/>
<comment type="caution">
    <text evidence="3">The sequence shown here is derived from an EMBL/GenBank/DDBJ whole genome shotgun (WGS) entry which is preliminary data.</text>
</comment>
<dbReference type="EMBL" id="MTBP01000001">
    <property type="protein sequence ID" value="POM27346.1"/>
    <property type="molecule type" value="Genomic_DNA"/>
</dbReference>
<protein>
    <submittedName>
        <fullName evidence="3">Soluble epoxide hydrolase</fullName>
        <ecNumber evidence="3">3.3.2.10</ecNumber>
    </submittedName>
</protein>
<dbReference type="PRINTS" id="PR00412">
    <property type="entry name" value="EPOXHYDRLASE"/>
</dbReference>
<dbReference type="SUPFAM" id="SSF53474">
    <property type="entry name" value="alpha/beta-Hydrolases"/>
    <property type="match status" value="1"/>
</dbReference>
<sequence length="297" mass="31580">MECKIAKGSIEANGLKFGYLEAGSDGGPLALCLHGFPDSAYTWRHLLPALAAAGYRAVAPFARGYAPTSVPADGVYQSGALVADAVALHEGLGGDRDAVLIGHDWGTAAAYGASAIAPERWRRVVTLAGPPLAATGDAFQRYDQLKRWFYLFLFQTPLAELVLDRLFIEGLWRDWSPDGADIAADVSYAAESLAAPENAAAAIEYYRALFDPSLHSERYAREQEAVAATGERPVLYLHGTEDGALGADIIAPAGDLNRVMAALPPGSHADLIAGAGHFPHLDRPGEVNRKILDWVSG</sequence>
<dbReference type="Gene3D" id="3.40.50.1820">
    <property type="entry name" value="alpha/beta hydrolase"/>
    <property type="match status" value="1"/>
</dbReference>
<organism evidence="3 4">
    <name type="scientific">Actinomadura rubteroloni</name>
    <dbReference type="NCBI Taxonomy" id="1926885"/>
    <lineage>
        <taxon>Bacteria</taxon>
        <taxon>Bacillati</taxon>
        <taxon>Actinomycetota</taxon>
        <taxon>Actinomycetes</taxon>
        <taxon>Streptosporangiales</taxon>
        <taxon>Thermomonosporaceae</taxon>
        <taxon>Actinomadura</taxon>
    </lineage>
</organism>
<dbReference type="InterPro" id="IPR000639">
    <property type="entry name" value="Epox_hydrolase-like"/>
</dbReference>
<dbReference type="GO" id="GO:0004301">
    <property type="term" value="F:epoxide hydrolase activity"/>
    <property type="evidence" value="ECO:0007669"/>
    <property type="project" value="UniProtKB-EC"/>
</dbReference>
<accession>A0A2P4UQM1</accession>
<name>A0A2P4UQM1_9ACTN</name>
<dbReference type="Pfam" id="PF00561">
    <property type="entry name" value="Abhydrolase_1"/>
    <property type="match status" value="1"/>
</dbReference>
<dbReference type="Proteomes" id="UP000242367">
    <property type="component" value="Unassembled WGS sequence"/>
</dbReference>
<gene>
    <name evidence="3" type="ORF">BTM25_17590</name>
</gene>
<evidence type="ECO:0000313" key="3">
    <source>
        <dbReference type="EMBL" id="POM27346.1"/>
    </source>
</evidence>